<protein>
    <recommendedName>
        <fullName evidence="3">Multicilin</fullName>
    </recommendedName>
    <alternativeName>
        <fullName evidence="11">Multiciliate differentiation and DNA synthesis-associated cell cycle protein</fullName>
    </alternativeName>
    <alternativeName>
        <fullName evidence="12">Protein Idas</fullName>
    </alternativeName>
</protein>
<dbReference type="InterPro" id="IPR022786">
    <property type="entry name" value="Geminin/Multicilin"/>
</dbReference>
<dbReference type="Pfam" id="PF07412">
    <property type="entry name" value="Geminin"/>
    <property type="match status" value="1"/>
</dbReference>
<organism evidence="15 16">
    <name type="scientific">Chiloscyllium punctatum</name>
    <name type="common">Brownbanded bambooshark</name>
    <name type="synonym">Hemiscyllium punctatum</name>
    <dbReference type="NCBI Taxonomy" id="137246"/>
    <lineage>
        <taxon>Eukaryota</taxon>
        <taxon>Metazoa</taxon>
        <taxon>Chordata</taxon>
        <taxon>Craniata</taxon>
        <taxon>Vertebrata</taxon>
        <taxon>Chondrichthyes</taxon>
        <taxon>Elasmobranchii</taxon>
        <taxon>Galeomorphii</taxon>
        <taxon>Galeoidea</taxon>
        <taxon>Orectolobiformes</taxon>
        <taxon>Hemiscylliidae</taxon>
        <taxon>Chiloscyllium</taxon>
    </lineage>
</organism>
<keyword evidence="16" id="KW-1185">Reference proteome</keyword>
<evidence type="ECO:0000256" key="13">
    <source>
        <dbReference type="SAM" id="Coils"/>
    </source>
</evidence>
<feature type="coiled-coil region" evidence="13">
    <location>
        <begin position="160"/>
        <end position="218"/>
    </location>
</feature>
<comment type="similarity">
    <text evidence="2">Belongs to the geminin family.</text>
</comment>
<dbReference type="Proteomes" id="UP000287033">
    <property type="component" value="Unassembled WGS sequence"/>
</dbReference>
<feature type="compositionally biased region" description="Basic and acidic residues" evidence="14">
    <location>
        <begin position="14"/>
        <end position="23"/>
    </location>
</feature>
<evidence type="ECO:0000256" key="3">
    <source>
        <dbReference type="ARBA" id="ARBA00018222"/>
    </source>
</evidence>
<accession>A0A401S8N0</accession>
<keyword evidence="5" id="KW-0805">Transcription regulation</keyword>
<dbReference type="GO" id="GO:0005634">
    <property type="term" value="C:nucleus"/>
    <property type="evidence" value="ECO:0007669"/>
    <property type="project" value="UniProtKB-SubCell"/>
</dbReference>
<dbReference type="GO" id="GO:0045786">
    <property type="term" value="P:negative regulation of cell cycle"/>
    <property type="evidence" value="ECO:0007669"/>
    <property type="project" value="TreeGrafter"/>
</dbReference>
<keyword evidence="7" id="KW-0010">Activator</keyword>
<name>A0A401S8N0_CHIPU</name>
<feature type="region of interest" description="Disordered" evidence="14">
    <location>
        <begin position="1"/>
        <end position="24"/>
    </location>
</feature>
<evidence type="ECO:0000256" key="12">
    <source>
        <dbReference type="ARBA" id="ARBA00033197"/>
    </source>
</evidence>
<dbReference type="STRING" id="137246.A0A401S8N0"/>
<evidence type="ECO:0000256" key="2">
    <source>
        <dbReference type="ARBA" id="ARBA00007979"/>
    </source>
</evidence>
<evidence type="ECO:0000256" key="10">
    <source>
        <dbReference type="ARBA" id="ARBA00023306"/>
    </source>
</evidence>
<evidence type="ECO:0000256" key="5">
    <source>
        <dbReference type="ARBA" id="ARBA00023015"/>
    </source>
</evidence>
<reference evidence="15 16" key="1">
    <citation type="journal article" date="2018" name="Nat. Ecol. Evol.">
        <title>Shark genomes provide insights into elasmobranch evolution and the origin of vertebrates.</title>
        <authorList>
            <person name="Hara Y"/>
            <person name="Yamaguchi K"/>
            <person name="Onimaru K"/>
            <person name="Kadota M"/>
            <person name="Koyanagi M"/>
            <person name="Keeley SD"/>
            <person name="Tatsumi K"/>
            <person name="Tanaka K"/>
            <person name="Motone F"/>
            <person name="Kageyama Y"/>
            <person name="Nozu R"/>
            <person name="Adachi N"/>
            <person name="Nishimura O"/>
            <person name="Nakagawa R"/>
            <person name="Tanegashima C"/>
            <person name="Kiyatake I"/>
            <person name="Matsumoto R"/>
            <person name="Murakumo K"/>
            <person name="Nishida K"/>
            <person name="Terakita A"/>
            <person name="Kuratani S"/>
            <person name="Sato K"/>
            <person name="Hyodo S Kuraku.S."/>
        </authorList>
    </citation>
    <scope>NUCLEOTIDE SEQUENCE [LARGE SCALE GENOMIC DNA]</scope>
</reference>
<evidence type="ECO:0000256" key="7">
    <source>
        <dbReference type="ARBA" id="ARBA00023159"/>
    </source>
</evidence>
<dbReference type="EMBL" id="BEZZ01000135">
    <property type="protein sequence ID" value="GCC26726.1"/>
    <property type="molecule type" value="Genomic_DNA"/>
</dbReference>
<dbReference type="Gene3D" id="1.20.5.1180">
    <property type="entry name" value="Geminin coiled-coil domain"/>
    <property type="match status" value="1"/>
</dbReference>
<evidence type="ECO:0000313" key="16">
    <source>
        <dbReference type="Proteomes" id="UP000287033"/>
    </source>
</evidence>
<evidence type="ECO:0000256" key="11">
    <source>
        <dbReference type="ARBA" id="ARBA00031136"/>
    </source>
</evidence>
<dbReference type="OMA" id="PCDISPF"/>
<gene>
    <name evidence="15" type="ORF">chiPu_0005144</name>
</gene>
<keyword evidence="6 13" id="KW-0175">Coiled coil</keyword>
<dbReference type="GO" id="GO:0030030">
    <property type="term" value="P:cell projection organization"/>
    <property type="evidence" value="ECO:0007669"/>
    <property type="project" value="UniProtKB-KW"/>
</dbReference>
<dbReference type="PANTHER" id="PTHR13372:SF3">
    <property type="entry name" value="MULTICILIN"/>
    <property type="match status" value="1"/>
</dbReference>
<keyword evidence="8" id="KW-0804">Transcription</keyword>
<evidence type="ECO:0000313" key="15">
    <source>
        <dbReference type="EMBL" id="GCC26726.1"/>
    </source>
</evidence>
<proteinExistence type="inferred from homology"/>
<evidence type="ECO:0000256" key="6">
    <source>
        <dbReference type="ARBA" id="ARBA00023054"/>
    </source>
</evidence>
<dbReference type="PANTHER" id="PTHR13372">
    <property type="entry name" value="GEMININ"/>
    <property type="match status" value="1"/>
</dbReference>
<dbReference type="AlphaFoldDB" id="A0A401S8N0"/>
<keyword evidence="10" id="KW-0131">Cell cycle</keyword>
<sequence>MVELPIRTSAKKQPNVDKKKDLQKALGTSSQVTIYSEAANSIPDSAFVTIDETVWQDLADCTSSLHQESSNESSPQNQALEAAPEFDLQDFKDVGMIMCDPSSLMQPMSMTDAELPLSDYVSDLEACISSSIPVVEDSLLEMNLQTDHSQPTEQFWKDVAEENQKALGDALEENEQLQVTLKRKQYEIVSLKERNVQLKELASKAKHLASILDKLMKQECQNTNDTMSEIFPSKFSTKRQRIEDTYFYNQDCDKVDEILRDISEKCNAALQTLSDTDSRYFRMKQYSEEYSETSCNENQETINMYGTFNGLKTSMGCHMVSSDTNELENDMSFKTSIRNHCTIRTLAFPQGNAFTTRTPNGGFKFRWIPT</sequence>
<dbReference type="CDD" id="cd22590">
    <property type="entry name" value="McIdas_CC"/>
    <property type="match status" value="1"/>
</dbReference>
<evidence type="ECO:0000256" key="1">
    <source>
        <dbReference type="ARBA" id="ARBA00004123"/>
    </source>
</evidence>
<evidence type="ECO:0000256" key="4">
    <source>
        <dbReference type="ARBA" id="ARBA00022794"/>
    </source>
</evidence>
<evidence type="ECO:0000256" key="9">
    <source>
        <dbReference type="ARBA" id="ARBA00023242"/>
    </source>
</evidence>
<comment type="caution">
    <text evidence="15">The sequence shown here is derived from an EMBL/GenBank/DDBJ whole genome shotgun (WGS) entry which is preliminary data.</text>
</comment>
<evidence type="ECO:0000256" key="14">
    <source>
        <dbReference type="SAM" id="MobiDB-lite"/>
    </source>
</evidence>
<dbReference type="OrthoDB" id="9445365at2759"/>
<keyword evidence="4" id="KW-0970">Cilium biogenesis/degradation</keyword>
<keyword evidence="9" id="KW-0539">Nucleus</keyword>
<evidence type="ECO:0000256" key="8">
    <source>
        <dbReference type="ARBA" id="ARBA00023163"/>
    </source>
</evidence>
<dbReference type="SUPFAM" id="SSF111469">
    <property type="entry name" value="Geminin coiled-coil domain"/>
    <property type="match status" value="1"/>
</dbReference>
<dbReference type="GO" id="GO:0008156">
    <property type="term" value="P:negative regulation of DNA replication"/>
    <property type="evidence" value="ECO:0007669"/>
    <property type="project" value="TreeGrafter"/>
</dbReference>
<comment type="subcellular location">
    <subcellularLocation>
        <location evidence="1">Nucleus</location>
    </subcellularLocation>
</comment>